<name>A0A0P1BBQ2_9BASI</name>
<proteinExistence type="predicted"/>
<reference evidence="3 4" key="1">
    <citation type="submission" date="2014-09" db="EMBL/GenBank/DDBJ databases">
        <authorList>
            <person name="Magalhaes I.L.F."/>
            <person name="Oliveira U."/>
            <person name="Santos F.R."/>
            <person name="Vidigal T.H.D.A."/>
            <person name="Brescovit A.D."/>
            <person name="Santos A.J."/>
        </authorList>
    </citation>
    <scope>NUCLEOTIDE SEQUENCE [LARGE SCALE GENOMIC DNA]</scope>
</reference>
<feature type="region of interest" description="Disordered" evidence="1">
    <location>
        <begin position="50"/>
        <end position="89"/>
    </location>
</feature>
<evidence type="ECO:0000313" key="4">
    <source>
        <dbReference type="Proteomes" id="UP000054845"/>
    </source>
</evidence>
<evidence type="ECO:0000256" key="2">
    <source>
        <dbReference type="SAM" id="SignalP"/>
    </source>
</evidence>
<sequence>MHSLKLALVCALLGACHAFPPESSRVLVRRGRWPAFSSKAGAEAAMEIFRPPSPTTEGASSAHPFNNPDPRVEHSRGTIIPPPSSAQQDGLREIPGASLMRSPSGHHQQVVIHEGAQWKHVSSREGAGAHLQRLAFDRPIRIEVQANTRIYTPADLQTGRNTGSLLVPNDYDTPSSTSSGLVRGAKYDPQLHPMHAHGNAVRPTAAERAHLNSHVMSSPFDRTELGGPS</sequence>
<dbReference type="PROSITE" id="PS51257">
    <property type="entry name" value="PROKAR_LIPOPROTEIN"/>
    <property type="match status" value="1"/>
</dbReference>
<evidence type="ECO:0000256" key="1">
    <source>
        <dbReference type="SAM" id="MobiDB-lite"/>
    </source>
</evidence>
<dbReference type="EMBL" id="CCYA01000208">
    <property type="protein sequence ID" value="CEH13271.1"/>
    <property type="molecule type" value="Genomic_DNA"/>
</dbReference>
<feature type="signal peptide" evidence="2">
    <location>
        <begin position="1"/>
        <end position="18"/>
    </location>
</feature>
<feature type="region of interest" description="Disordered" evidence="1">
    <location>
        <begin position="159"/>
        <end position="205"/>
    </location>
</feature>
<dbReference type="Proteomes" id="UP000054845">
    <property type="component" value="Unassembled WGS sequence"/>
</dbReference>
<evidence type="ECO:0000313" key="3">
    <source>
        <dbReference type="EMBL" id="CEH13271.1"/>
    </source>
</evidence>
<keyword evidence="2" id="KW-0732">Signal</keyword>
<protein>
    <submittedName>
        <fullName evidence="3">Uncharacterized protein</fullName>
    </submittedName>
</protein>
<keyword evidence="4" id="KW-1185">Reference proteome</keyword>
<dbReference type="AlphaFoldDB" id="A0A0P1BBQ2"/>
<organism evidence="3 4">
    <name type="scientific">Ceraceosorus bombacis</name>
    <dbReference type="NCBI Taxonomy" id="401625"/>
    <lineage>
        <taxon>Eukaryota</taxon>
        <taxon>Fungi</taxon>
        <taxon>Dikarya</taxon>
        <taxon>Basidiomycota</taxon>
        <taxon>Ustilaginomycotina</taxon>
        <taxon>Exobasidiomycetes</taxon>
        <taxon>Ceraceosorales</taxon>
        <taxon>Ceraceosoraceae</taxon>
        <taxon>Ceraceosorus</taxon>
    </lineage>
</organism>
<accession>A0A0P1BBQ2</accession>
<feature type="chain" id="PRO_5006059374" evidence="2">
    <location>
        <begin position="19"/>
        <end position="229"/>
    </location>
</feature>